<reference evidence="1 2" key="1">
    <citation type="submission" date="2019-07" db="EMBL/GenBank/DDBJ databases">
        <title>Aquicoccus porphyridii gen. nov., sp. nov., isolated from a small marine red alga, Porphyridium marinum.</title>
        <authorList>
            <person name="Liu L."/>
        </authorList>
    </citation>
    <scope>NUCLEOTIDE SEQUENCE [LARGE SCALE GENOMIC DNA]</scope>
    <source>
        <strain evidence="1 2">L1 8-17</strain>
    </source>
</reference>
<accession>A0A5A9ZFN6</accession>
<keyword evidence="2" id="KW-1185">Reference proteome</keyword>
<protein>
    <submittedName>
        <fullName evidence="1">DUF309 domain-containing protein</fullName>
    </submittedName>
</protein>
<gene>
    <name evidence="1" type="ORF">FLO80_10180</name>
</gene>
<dbReference type="AlphaFoldDB" id="A0A5A9ZFN6"/>
<dbReference type="SUPFAM" id="SSF140663">
    <property type="entry name" value="TTHA0068-like"/>
    <property type="match status" value="1"/>
</dbReference>
<dbReference type="InterPro" id="IPR023203">
    <property type="entry name" value="TTHA0068_sf"/>
</dbReference>
<dbReference type="Pfam" id="PF03745">
    <property type="entry name" value="DUF309"/>
    <property type="match status" value="1"/>
</dbReference>
<dbReference type="RefSeq" id="WP_146611058.1">
    <property type="nucleotide sequence ID" value="NZ_VINQ01000006.1"/>
</dbReference>
<evidence type="ECO:0000313" key="2">
    <source>
        <dbReference type="Proteomes" id="UP000325291"/>
    </source>
</evidence>
<name>A0A5A9ZFN6_9RHOB</name>
<comment type="caution">
    <text evidence="1">The sequence shown here is derived from an EMBL/GenBank/DDBJ whole genome shotgun (WGS) entry which is preliminary data.</text>
</comment>
<dbReference type="Gene3D" id="1.10.3450.10">
    <property type="entry name" value="TTHA0068-like"/>
    <property type="match status" value="1"/>
</dbReference>
<dbReference type="Proteomes" id="UP000325291">
    <property type="component" value="Unassembled WGS sequence"/>
</dbReference>
<organism evidence="1 2">
    <name type="scientific">Aquicoccus porphyridii</name>
    <dbReference type="NCBI Taxonomy" id="1852029"/>
    <lineage>
        <taxon>Bacteria</taxon>
        <taxon>Pseudomonadati</taxon>
        <taxon>Pseudomonadota</taxon>
        <taxon>Alphaproteobacteria</taxon>
        <taxon>Rhodobacterales</taxon>
        <taxon>Paracoccaceae</taxon>
        <taxon>Aquicoccus</taxon>
    </lineage>
</organism>
<evidence type="ECO:0000313" key="1">
    <source>
        <dbReference type="EMBL" id="KAA0916088.1"/>
    </source>
</evidence>
<proteinExistence type="predicted"/>
<dbReference type="EMBL" id="VINQ01000006">
    <property type="protein sequence ID" value="KAA0916088.1"/>
    <property type="molecule type" value="Genomic_DNA"/>
</dbReference>
<sequence>MDIALPDRAYVPGQGARHPEGAFDHLRATARPGMSADALARSEAWRGGLWFLTQGYFWEAHEVIEPVWMALPPNSAERRMAQAVIQLANGALKLRMGRPGAAARLAGQVETLCGEIAGPVMGVHGAEMRAAAAALRNGQEGSDSEVCIIMRIICCRFCEEK</sequence>
<dbReference type="InterPro" id="IPR005500">
    <property type="entry name" value="DUF309"/>
</dbReference>